<proteinExistence type="predicted"/>
<organism evidence="2 3">
    <name type="scientific">Achromobacter spanius</name>
    <dbReference type="NCBI Taxonomy" id="217203"/>
    <lineage>
        <taxon>Bacteria</taxon>
        <taxon>Pseudomonadati</taxon>
        <taxon>Pseudomonadota</taxon>
        <taxon>Betaproteobacteria</taxon>
        <taxon>Burkholderiales</taxon>
        <taxon>Alcaligenaceae</taxon>
        <taxon>Achromobacter</taxon>
    </lineage>
</organism>
<evidence type="ECO:0000259" key="1">
    <source>
        <dbReference type="Pfam" id="PF13185"/>
    </source>
</evidence>
<dbReference type="Gene3D" id="3.30.450.40">
    <property type="match status" value="1"/>
</dbReference>
<dbReference type="RefSeq" id="WP_105240839.1">
    <property type="nucleotide sequence ID" value="NZ_CP023270.1"/>
</dbReference>
<evidence type="ECO:0000313" key="3">
    <source>
        <dbReference type="Proteomes" id="UP000239477"/>
    </source>
</evidence>
<dbReference type="Pfam" id="PF13185">
    <property type="entry name" value="GAF_2"/>
    <property type="match status" value="1"/>
</dbReference>
<dbReference type="AlphaFoldDB" id="A0A2S0IDU3"/>
<gene>
    <name evidence="2" type="ORF">CLM73_25650</name>
</gene>
<dbReference type="SUPFAM" id="SSF55781">
    <property type="entry name" value="GAF domain-like"/>
    <property type="match status" value="1"/>
</dbReference>
<dbReference type="EMBL" id="CP023270">
    <property type="protein sequence ID" value="AVJ30213.1"/>
    <property type="molecule type" value="Genomic_DNA"/>
</dbReference>
<dbReference type="InterPro" id="IPR003018">
    <property type="entry name" value="GAF"/>
</dbReference>
<sequence length="181" mass="19578">MTKASAFRPLAGHARDLALAADRQAQWGVISNLLHACFGHKLFTALLYLQDHRLMKRLHTSDESISPLGGFKATGNGPWSRLVLEEGRLYVASNEDDVRTVFSEAPMLIERGLQSAFNIPVRHEGRVIGSLNMLAGRHAYDDIDPDLAAVVAGLCAPVFIEEMKDAAAAAASVDRAALDSV</sequence>
<feature type="domain" description="GAF" evidence="1">
    <location>
        <begin position="72"/>
        <end position="156"/>
    </location>
</feature>
<keyword evidence="3" id="KW-1185">Reference proteome</keyword>
<dbReference type="OrthoDB" id="9022072at2"/>
<reference evidence="2 3" key="1">
    <citation type="submission" date="2017-09" db="EMBL/GenBank/DDBJ databases">
        <title>Genomic, metabolic, and phenotypic characteristics of bacterial isolates from the natural microbiome of the model nematode Caenorhabditis elegans.</title>
        <authorList>
            <person name="Zimmermann J."/>
            <person name="Obeng N."/>
            <person name="Yang W."/>
            <person name="Obeng O."/>
            <person name="Kissoyan K."/>
            <person name="Pees B."/>
            <person name="Dirksen P."/>
            <person name="Hoppner M."/>
            <person name="Franke A."/>
            <person name="Rosenstiel P."/>
            <person name="Leippe M."/>
            <person name="Dierking K."/>
            <person name="Kaleta C."/>
            <person name="Schulenburg H."/>
        </authorList>
    </citation>
    <scope>NUCLEOTIDE SEQUENCE [LARGE SCALE GENOMIC DNA]</scope>
    <source>
        <strain evidence="2 3">MYb73</strain>
    </source>
</reference>
<evidence type="ECO:0000313" key="2">
    <source>
        <dbReference type="EMBL" id="AVJ30213.1"/>
    </source>
</evidence>
<name>A0A2S0IDU3_9BURK</name>
<dbReference type="Proteomes" id="UP000239477">
    <property type="component" value="Chromosome"/>
</dbReference>
<protein>
    <submittedName>
        <fullName evidence="2">GAF domain-containing protein</fullName>
    </submittedName>
</protein>
<dbReference type="InterPro" id="IPR029016">
    <property type="entry name" value="GAF-like_dom_sf"/>
</dbReference>
<accession>A0A2S0IDU3</accession>